<evidence type="ECO:0008006" key="3">
    <source>
        <dbReference type="Google" id="ProtNLM"/>
    </source>
</evidence>
<protein>
    <recommendedName>
        <fullName evidence="3">Secreted protein</fullName>
    </recommendedName>
</protein>
<organism evidence="1 2">
    <name type="scientific">Batillaria attramentaria</name>
    <dbReference type="NCBI Taxonomy" id="370345"/>
    <lineage>
        <taxon>Eukaryota</taxon>
        <taxon>Metazoa</taxon>
        <taxon>Spiralia</taxon>
        <taxon>Lophotrochozoa</taxon>
        <taxon>Mollusca</taxon>
        <taxon>Gastropoda</taxon>
        <taxon>Caenogastropoda</taxon>
        <taxon>Sorbeoconcha</taxon>
        <taxon>Cerithioidea</taxon>
        <taxon>Batillariidae</taxon>
        <taxon>Batillaria</taxon>
    </lineage>
</organism>
<sequence length="78" mass="8209">MPCASTHAMRRITRVVSPRSMAAAWCSVCGASRCSRGCCAADSRLNVSFPDPTNTTTAVSCVPHHTPTTAFKGRPLAS</sequence>
<dbReference type="EMBL" id="JACVVK020000074">
    <property type="protein sequence ID" value="KAK7495560.1"/>
    <property type="molecule type" value="Genomic_DNA"/>
</dbReference>
<evidence type="ECO:0000313" key="2">
    <source>
        <dbReference type="Proteomes" id="UP001519460"/>
    </source>
</evidence>
<reference evidence="1 2" key="1">
    <citation type="journal article" date="2023" name="Sci. Data">
        <title>Genome assembly of the Korean intertidal mud-creeper Batillaria attramentaria.</title>
        <authorList>
            <person name="Patra A.K."/>
            <person name="Ho P.T."/>
            <person name="Jun S."/>
            <person name="Lee S.J."/>
            <person name="Kim Y."/>
            <person name="Won Y.J."/>
        </authorList>
    </citation>
    <scope>NUCLEOTIDE SEQUENCE [LARGE SCALE GENOMIC DNA]</scope>
    <source>
        <strain evidence="1">Wonlab-2016</strain>
    </source>
</reference>
<proteinExistence type="predicted"/>
<dbReference type="AlphaFoldDB" id="A0ABD0L895"/>
<keyword evidence="2" id="KW-1185">Reference proteome</keyword>
<gene>
    <name evidence="1" type="ORF">BaRGS_00013258</name>
</gene>
<comment type="caution">
    <text evidence="1">The sequence shown here is derived from an EMBL/GenBank/DDBJ whole genome shotgun (WGS) entry which is preliminary data.</text>
</comment>
<name>A0ABD0L895_9CAEN</name>
<accession>A0ABD0L895</accession>
<dbReference type="Proteomes" id="UP001519460">
    <property type="component" value="Unassembled WGS sequence"/>
</dbReference>
<evidence type="ECO:0000313" key="1">
    <source>
        <dbReference type="EMBL" id="KAK7495560.1"/>
    </source>
</evidence>